<proteinExistence type="inferred from homology"/>
<dbReference type="Proteomes" id="UP000283509">
    <property type="component" value="Unassembled WGS sequence"/>
</dbReference>
<dbReference type="InterPro" id="IPR042178">
    <property type="entry name" value="Serpin_sf_1"/>
</dbReference>
<keyword evidence="7" id="KW-1185">Reference proteome</keyword>
<dbReference type="PROSITE" id="PS00284">
    <property type="entry name" value="SERPIN"/>
    <property type="match status" value="1"/>
</dbReference>
<feature type="domain" description="Serpin" evidence="5">
    <location>
        <begin position="45"/>
        <end position="419"/>
    </location>
</feature>
<reference evidence="6 7" key="1">
    <citation type="submission" date="2018-04" db="EMBL/GenBank/DDBJ databases">
        <authorList>
            <person name="Zhang X."/>
            <person name="Yuan J."/>
            <person name="Li F."/>
            <person name="Xiang J."/>
        </authorList>
    </citation>
    <scope>NUCLEOTIDE SEQUENCE [LARGE SCALE GENOMIC DNA]</scope>
    <source>
        <tissue evidence="6">Muscle</tissue>
    </source>
</reference>
<name>A0A3R7SIW3_PENVA</name>
<evidence type="ECO:0000256" key="2">
    <source>
        <dbReference type="ARBA" id="ARBA00022900"/>
    </source>
</evidence>
<keyword evidence="1" id="KW-0646">Protease inhibitor</keyword>
<keyword evidence="2" id="KW-0722">Serine protease inhibitor</keyword>
<dbReference type="InterPro" id="IPR036186">
    <property type="entry name" value="Serpin_sf"/>
</dbReference>
<keyword evidence="4" id="KW-0732">Signal</keyword>
<dbReference type="GO" id="GO:0005615">
    <property type="term" value="C:extracellular space"/>
    <property type="evidence" value="ECO:0007669"/>
    <property type="project" value="InterPro"/>
</dbReference>
<dbReference type="Gene3D" id="3.30.497.10">
    <property type="entry name" value="Antithrombin, subunit I, domain 2"/>
    <property type="match status" value="1"/>
</dbReference>
<dbReference type="OrthoDB" id="671595at2759"/>
<feature type="chain" id="PRO_5018708953" evidence="4">
    <location>
        <begin position="21"/>
        <end position="419"/>
    </location>
</feature>
<dbReference type="SMART" id="SM00093">
    <property type="entry name" value="SERPIN"/>
    <property type="match status" value="1"/>
</dbReference>
<dbReference type="Pfam" id="PF00079">
    <property type="entry name" value="Serpin"/>
    <property type="match status" value="1"/>
</dbReference>
<dbReference type="AlphaFoldDB" id="A0A3R7SIW3"/>
<accession>A0A3R7SIW3</accession>
<dbReference type="SUPFAM" id="SSF56574">
    <property type="entry name" value="Serpins"/>
    <property type="match status" value="1"/>
</dbReference>
<evidence type="ECO:0000313" key="6">
    <source>
        <dbReference type="EMBL" id="ROT62953.1"/>
    </source>
</evidence>
<evidence type="ECO:0000256" key="4">
    <source>
        <dbReference type="SAM" id="SignalP"/>
    </source>
</evidence>
<dbReference type="InterPro" id="IPR000215">
    <property type="entry name" value="Serpin_fam"/>
</dbReference>
<comment type="caution">
    <text evidence="6">The sequence shown here is derived from an EMBL/GenBank/DDBJ whole genome shotgun (WGS) entry which is preliminary data.</text>
</comment>
<dbReference type="Gene3D" id="2.30.39.10">
    <property type="entry name" value="Alpha-1-antitrypsin, domain 1"/>
    <property type="match status" value="1"/>
</dbReference>
<dbReference type="PANTHER" id="PTHR11461">
    <property type="entry name" value="SERINE PROTEASE INHIBITOR, SERPIN"/>
    <property type="match status" value="1"/>
</dbReference>
<protein>
    <submittedName>
        <fullName evidence="6">Putative serine proteinase inhibitor</fullName>
    </submittedName>
</protein>
<reference evidence="6 7" key="2">
    <citation type="submission" date="2019-01" db="EMBL/GenBank/DDBJ databases">
        <title>The decoding of complex shrimp genome reveals the adaptation for benthos swimmer, frequently molting mechanism and breeding impact on genome.</title>
        <authorList>
            <person name="Sun Y."/>
            <person name="Gao Y."/>
            <person name="Yu Y."/>
        </authorList>
    </citation>
    <scope>NUCLEOTIDE SEQUENCE [LARGE SCALE GENOMIC DNA]</scope>
    <source>
        <tissue evidence="6">Muscle</tissue>
    </source>
</reference>
<organism evidence="6 7">
    <name type="scientific">Penaeus vannamei</name>
    <name type="common">Whiteleg shrimp</name>
    <name type="synonym">Litopenaeus vannamei</name>
    <dbReference type="NCBI Taxonomy" id="6689"/>
    <lineage>
        <taxon>Eukaryota</taxon>
        <taxon>Metazoa</taxon>
        <taxon>Ecdysozoa</taxon>
        <taxon>Arthropoda</taxon>
        <taxon>Crustacea</taxon>
        <taxon>Multicrustacea</taxon>
        <taxon>Malacostraca</taxon>
        <taxon>Eumalacostraca</taxon>
        <taxon>Eucarida</taxon>
        <taxon>Decapoda</taxon>
        <taxon>Dendrobranchiata</taxon>
        <taxon>Penaeoidea</taxon>
        <taxon>Penaeidae</taxon>
        <taxon>Penaeus</taxon>
    </lineage>
</organism>
<dbReference type="InterPro" id="IPR023796">
    <property type="entry name" value="Serpin_dom"/>
</dbReference>
<dbReference type="PANTHER" id="PTHR11461:SF278">
    <property type="entry name" value="SERINE PROTEASE INHIBITOR 88EA"/>
    <property type="match status" value="1"/>
</dbReference>
<dbReference type="GO" id="GO:0004867">
    <property type="term" value="F:serine-type endopeptidase inhibitor activity"/>
    <property type="evidence" value="ECO:0007669"/>
    <property type="project" value="UniProtKB-KW"/>
</dbReference>
<evidence type="ECO:0000256" key="1">
    <source>
        <dbReference type="ARBA" id="ARBA00022690"/>
    </source>
</evidence>
<dbReference type="EMBL" id="QCYY01003519">
    <property type="protein sequence ID" value="ROT62953.1"/>
    <property type="molecule type" value="Genomic_DNA"/>
</dbReference>
<feature type="signal peptide" evidence="4">
    <location>
        <begin position="1"/>
        <end position="20"/>
    </location>
</feature>
<dbReference type="InterPro" id="IPR042185">
    <property type="entry name" value="Serpin_sf_2"/>
</dbReference>
<gene>
    <name evidence="6" type="ORF">C7M84_019181</name>
</gene>
<dbReference type="InterPro" id="IPR023795">
    <property type="entry name" value="Serpin_CS"/>
</dbReference>
<feature type="non-terminal residue" evidence="6">
    <location>
        <position position="1"/>
    </location>
</feature>
<evidence type="ECO:0000256" key="3">
    <source>
        <dbReference type="RuleBase" id="RU000411"/>
    </source>
</evidence>
<comment type="similarity">
    <text evidence="3">Belongs to the serpin family.</text>
</comment>
<evidence type="ECO:0000259" key="5">
    <source>
        <dbReference type="SMART" id="SM00093"/>
    </source>
</evidence>
<sequence length="419" mass="46171">TMRAVVLITALALSFGLVRSQCISKDDSLIPPPIPYLGHVAPFSVGLLKEVLPASGNFFFSPYSIWTALTLAYFGSNGCTKTQLERVLQLGNREGALALYKSIDQLYRLQENNSNYTINAANRIYVQNGLPLKDCLQTVFSKEMKAVDFRQPPTTHNHSSNAQQAQAAAEDINSFVSDTTRGKIPQLVSADSVSGAVMVLVNAVYFKGVWDRQFQVENTAPQKFFVTPNSPATVPMMNQEGKFKYGESRELDAQVLEMAYRGGGASMFVLLPRDQGTGRELDQMVQRLTTSTLTTALKNTRAQTVQLKFPKFKFEKKIDETLQQALVRMGVADLFSDQADLTNFKPDGGLRATDIIHKAVVEVDEEGAEAAAATAVVIAITSVAIPPPPLRFTCDRPFLFLIRDNDIDNILFVGAYRQP</sequence>
<evidence type="ECO:0000313" key="7">
    <source>
        <dbReference type="Proteomes" id="UP000283509"/>
    </source>
</evidence>